<dbReference type="GO" id="GO:0005886">
    <property type="term" value="C:plasma membrane"/>
    <property type="evidence" value="ECO:0007669"/>
    <property type="project" value="TreeGrafter"/>
</dbReference>
<keyword evidence="4 7" id="KW-1133">Transmembrane helix</keyword>
<dbReference type="PANTHER" id="PTHR23501">
    <property type="entry name" value="MAJOR FACILITATOR SUPERFAMILY"/>
    <property type="match status" value="1"/>
</dbReference>
<dbReference type="PANTHER" id="PTHR23501:SF78">
    <property type="entry name" value="MAJOR FACILITATOR SUPERFAMILY (MFS) PROFILE DOMAIN-CONTAINING PROTEIN-RELATED"/>
    <property type="match status" value="1"/>
</dbReference>
<feature type="transmembrane region" description="Helical" evidence="7">
    <location>
        <begin position="113"/>
        <end position="132"/>
    </location>
</feature>
<evidence type="ECO:0000313" key="9">
    <source>
        <dbReference type="EMBL" id="EON97114.1"/>
    </source>
</evidence>
<dbReference type="SUPFAM" id="SSF103473">
    <property type="entry name" value="MFS general substrate transporter"/>
    <property type="match status" value="1"/>
</dbReference>
<keyword evidence="3 7" id="KW-0812">Transmembrane</keyword>
<feature type="transmembrane region" description="Helical" evidence="7">
    <location>
        <begin position="225"/>
        <end position="247"/>
    </location>
</feature>
<evidence type="ECO:0000256" key="5">
    <source>
        <dbReference type="ARBA" id="ARBA00023136"/>
    </source>
</evidence>
<dbReference type="InterPro" id="IPR020846">
    <property type="entry name" value="MFS_dom"/>
</dbReference>
<evidence type="ECO:0000313" key="10">
    <source>
        <dbReference type="Proteomes" id="UP000014074"/>
    </source>
</evidence>
<evidence type="ECO:0000256" key="1">
    <source>
        <dbReference type="ARBA" id="ARBA00004141"/>
    </source>
</evidence>
<feature type="transmembrane region" description="Helical" evidence="7">
    <location>
        <begin position="46"/>
        <end position="70"/>
    </location>
</feature>
<keyword evidence="5 7" id="KW-0472">Membrane</keyword>
<comment type="subcellular location">
    <subcellularLocation>
        <location evidence="1">Membrane</location>
        <topology evidence="1">Multi-pass membrane protein</topology>
    </subcellularLocation>
</comment>
<evidence type="ECO:0000256" key="6">
    <source>
        <dbReference type="SAM" id="MobiDB-lite"/>
    </source>
</evidence>
<dbReference type="InterPro" id="IPR036259">
    <property type="entry name" value="MFS_trans_sf"/>
</dbReference>
<dbReference type="GeneID" id="19328140"/>
<feature type="region of interest" description="Disordered" evidence="6">
    <location>
        <begin position="253"/>
        <end position="298"/>
    </location>
</feature>
<dbReference type="RefSeq" id="XP_007918114.1">
    <property type="nucleotide sequence ID" value="XM_007919923.1"/>
</dbReference>
<dbReference type="HOGENOM" id="CLU_934419_0_0_1"/>
<dbReference type="InterPro" id="IPR010573">
    <property type="entry name" value="MFS_Str1/Tri12-like"/>
</dbReference>
<evidence type="ECO:0000256" key="2">
    <source>
        <dbReference type="ARBA" id="ARBA00022448"/>
    </source>
</evidence>
<protein>
    <submittedName>
        <fullName evidence="9">Putative vacuolar basic amino acid transporter 1 protein</fullName>
    </submittedName>
</protein>
<dbReference type="OrthoDB" id="10021397at2759"/>
<dbReference type="Proteomes" id="UP000014074">
    <property type="component" value="Unassembled WGS sequence"/>
</dbReference>
<reference evidence="10" key="1">
    <citation type="journal article" date="2013" name="Genome Announc.">
        <title>Draft genome sequence of the ascomycete Phaeoacremonium aleophilum strain UCR-PA7, a causal agent of the esca disease complex in grapevines.</title>
        <authorList>
            <person name="Blanco-Ulate B."/>
            <person name="Rolshausen P."/>
            <person name="Cantu D."/>
        </authorList>
    </citation>
    <scope>NUCLEOTIDE SEQUENCE [LARGE SCALE GENOMIC DNA]</scope>
    <source>
        <strain evidence="10">UCR-PA7</strain>
    </source>
</reference>
<keyword evidence="2" id="KW-0813">Transport</keyword>
<keyword evidence="10" id="KW-1185">Reference proteome</keyword>
<proteinExistence type="predicted"/>
<dbReference type="Gene3D" id="1.20.1250.20">
    <property type="entry name" value="MFS general substrate transporter like domains"/>
    <property type="match status" value="1"/>
</dbReference>
<feature type="domain" description="Major facilitator superfamily (MFS) profile" evidence="8">
    <location>
        <begin position="1"/>
        <end position="70"/>
    </location>
</feature>
<sequence>MIIVSDVTTLANRGKYQGILGAVLALANGTGPFVGGVLVEKASWRWVFWIIPMLAMPAALAILFFLPLAYEKGNYLNKAKKIDFGGIAINLAGVLLILIPLSGGGVTYAWNSVQFIVMLSLPLGAIIVILMIEGAGIGLTLQPTLVGLYANSRTEDRAVVTGLRNFMRTMGGAFGLVAAGAILSNTLSKELSSYPFAQGKTLSELDVDDVPDEDKPAVRKAYMTALHWIFIFYACSAAVNVLLTVGIGNKSLKPGAKAPKHEPKSEEQDAIPETGVVQGDHVSTESEANGPEKKREEV</sequence>
<evidence type="ECO:0000259" key="8">
    <source>
        <dbReference type="PROSITE" id="PS50850"/>
    </source>
</evidence>
<name>R8BCS9_PHAM7</name>
<dbReference type="KEGG" id="tmn:UCRPA7_7386"/>
<gene>
    <name evidence="9" type="ORF">UCRPA7_7386</name>
</gene>
<dbReference type="GO" id="GO:0022857">
    <property type="term" value="F:transmembrane transporter activity"/>
    <property type="evidence" value="ECO:0007669"/>
    <property type="project" value="InterPro"/>
</dbReference>
<dbReference type="PROSITE" id="PS50850">
    <property type="entry name" value="MFS"/>
    <property type="match status" value="1"/>
</dbReference>
<accession>R8BCS9</accession>
<feature type="transmembrane region" description="Helical" evidence="7">
    <location>
        <begin position="166"/>
        <end position="187"/>
    </location>
</feature>
<dbReference type="eggNOG" id="KOG0254">
    <property type="taxonomic scope" value="Eukaryota"/>
</dbReference>
<dbReference type="Pfam" id="PF06609">
    <property type="entry name" value="TRI12"/>
    <property type="match status" value="1"/>
</dbReference>
<evidence type="ECO:0000256" key="3">
    <source>
        <dbReference type="ARBA" id="ARBA00022692"/>
    </source>
</evidence>
<organism evidence="9 10">
    <name type="scientific">Phaeoacremonium minimum (strain UCR-PA7)</name>
    <name type="common">Esca disease fungus</name>
    <name type="synonym">Togninia minima</name>
    <dbReference type="NCBI Taxonomy" id="1286976"/>
    <lineage>
        <taxon>Eukaryota</taxon>
        <taxon>Fungi</taxon>
        <taxon>Dikarya</taxon>
        <taxon>Ascomycota</taxon>
        <taxon>Pezizomycotina</taxon>
        <taxon>Sordariomycetes</taxon>
        <taxon>Sordariomycetidae</taxon>
        <taxon>Togniniales</taxon>
        <taxon>Togniniaceae</taxon>
        <taxon>Phaeoacremonium</taxon>
    </lineage>
</organism>
<evidence type="ECO:0000256" key="4">
    <source>
        <dbReference type="ARBA" id="ARBA00022989"/>
    </source>
</evidence>
<evidence type="ECO:0000256" key="7">
    <source>
        <dbReference type="SAM" id="Phobius"/>
    </source>
</evidence>
<dbReference type="AlphaFoldDB" id="R8BCS9"/>
<dbReference type="EMBL" id="KB933288">
    <property type="protein sequence ID" value="EON97114.1"/>
    <property type="molecule type" value="Genomic_DNA"/>
</dbReference>
<feature type="transmembrane region" description="Helical" evidence="7">
    <location>
        <begin position="82"/>
        <end position="101"/>
    </location>
</feature>